<dbReference type="Pfam" id="PF16984">
    <property type="entry name" value="Grp7_allergen"/>
    <property type="match status" value="1"/>
</dbReference>
<keyword evidence="1" id="KW-0732">Signal</keyword>
<dbReference type="EMBL" id="GHJT01003083">
    <property type="protein sequence ID" value="MOY37054.1"/>
    <property type="molecule type" value="Transcribed_RNA"/>
</dbReference>
<feature type="signal peptide" evidence="1">
    <location>
        <begin position="1"/>
        <end position="25"/>
    </location>
</feature>
<evidence type="ECO:0000313" key="2">
    <source>
        <dbReference type="EMBL" id="MOY37054.1"/>
    </source>
</evidence>
<dbReference type="Pfam" id="PF06585">
    <property type="entry name" value="JHBP"/>
    <property type="match status" value="1"/>
</dbReference>
<proteinExistence type="predicted"/>
<name>A0A4D5RJL7_IXOSC</name>
<organism evidence="2">
    <name type="scientific">Ixodes scapularis</name>
    <name type="common">Black-legged tick</name>
    <name type="synonym">Deer tick</name>
    <dbReference type="NCBI Taxonomy" id="6945"/>
    <lineage>
        <taxon>Eukaryota</taxon>
        <taxon>Metazoa</taxon>
        <taxon>Ecdysozoa</taxon>
        <taxon>Arthropoda</taxon>
        <taxon>Chelicerata</taxon>
        <taxon>Arachnida</taxon>
        <taxon>Acari</taxon>
        <taxon>Parasitiformes</taxon>
        <taxon>Ixodida</taxon>
        <taxon>Ixodoidea</taxon>
        <taxon>Ixodidae</taxon>
        <taxon>Ixodinae</taxon>
        <taxon>Ixodes</taxon>
    </lineage>
</organism>
<dbReference type="GO" id="GO:0008289">
    <property type="term" value="F:lipid binding"/>
    <property type="evidence" value="ECO:0007669"/>
    <property type="project" value="InterPro"/>
</dbReference>
<sequence>MADARGRSRFLFYLVSAFLVALAKSEGLVSLGRFLRDPLPMAPFNVTTRSTLATIRGRFWNLRLVGLSGTRLRQATANLTGQTVEVTTITDVVSLQGEYKLNGEFAFLSLRGEGQFWMNATNAVASARAVLEKGPDGGPRVRDVDAKLDVGDIKLHMENLMGGGGWSSFSNSLLNQISGTVFKQAQKSLRNELQGNIRKQMNHELSRIPVNLTTPRSERLVDGLIERAGEQIRAIGADPFSVPDQNHSFQQDLLFLTAHGEAHLTKGRLYGLSSVKRAGDLLALYQDRRVLFEADLEFGNLTGAWKWWVQFLGAGPSGEASLLVKGLALHLRLSLPVGDDVTVGPLQLEALELRDVGQIWLDVHGMGSFDFLVEVFANLVSNAMKWQIAEAVLVPIADAIRHEISTLPLPEFL</sequence>
<dbReference type="SUPFAM" id="SSF55394">
    <property type="entry name" value="Bactericidal permeability-increasing protein, BPI"/>
    <property type="match status" value="1"/>
</dbReference>
<dbReference type="SMART" id="SM00700">
    <property type="entry name" value="JHBP"/>
    <property type="match status" value="1"/>
</dbReference>
<dbReference type="VEuPathDB" id="VectorBase:ISCI016168"/>
<dbReference type="InterPro" id="IPR010562">
    <property type="entry name" value="Haemolymph_juvenile_hormone-bd"/>
</dbReference>
<feature type="chain" id="PRO_5020040416" evidence="1">
    <location>
        <begin position="26"/>
        <end position="413"/>
    </location>
</feature>
<dbReference type="PANTHER" id="PTHR11008:SF9">
    <property type="entry name" value="PROTEIN TAKEOUT-LIKE PROTEIN"/>
    <property type="match status" value="1"/>
</dbReference>
<dbReference type="AlphaFoldDB" id="A0A4D5RJL7"/>
<dbReference type="VEuPathDB" id="VectorBase:ISCP_017798"/>
<dbReference type="InterPro" id="IPR017943">
    <property type="entry name" value="Bactericidal_perm-incr_a/b_dom"/>
</dbReference>
<evidence type="ECO:0000256" key="1">
    <source>
        <dbReference type="SAM" id="SignalP"/>
    </source>
</evidence>
<dbReference type="InterPro" id="IPR038602">
    <property type="entry name" value="Mite_allergen_7_sf"/>
</dbReference>
<dbReference type="OrthoDB" id="6412801at2759"/>
<dbReference type="VEuPathDB" id="VectorBase:ISCW016168"/>
<accession>A0A4D5RJL7</accession>
<dbReference type="Gene3D" id="3.15.10.30">
    <property type="entry name" value="Haemolymph juvenile hormone binding protein"/>
    <property type="match status" value="1"/>
</dbReference>
<dbReference type="InterPro" id="IPR020234">
    <property type="entry name" value="Mite_allergen_group-7"/>
</dbReference>
<dbReference type="InterPro" id="IPR038606">
    <property type="entry name" value="To_sf"/>
</dbReference>
<dbReference type="PANTHER" id="PTHR11008">
    <property type="entry name" value="PROTEIN TAKEOUT-LIKE PROTEIN"/>
    <property type="match status" value="1"/>
</dbReference>
<reference evidence="2" key="1">
    <citation type="submission" date="2019-04" db="EMBL/GenBank/DDBJ databases">
        <title>An insight into the mialome of Ixodes scapularis.</title>
        <authorList>
            <person name="Ribeiro J.M."/>
            <person name="Mather T.N."/>
            <person name="Karim S."/>
        </authorList>
    </citation>
    <scope>NUCLEOTIDE SEQUENCE</scope>
</reference>
<dbReference type="Gene3D" id="3.15.10.50">
    <property type="match status" value="1"/>
</dbReference>
<protein>
    <submittedName>
        <fullName evidence="2">Putative hemolymph juvenile hormone binding protein</fullName>
    </submittedName>
</protein>